<sequence>MGSFTRYCAAAILLFGGAIVSPASGEPRLYDASRADQFLEPLAEDTVPEDPAMRGIWAENSAYNAALFGRPAVLTYTQMHAQAVDETSALYVGFNRFSHGRDLAGPGYKPFKTPNADTLYSNAYLDLSSGPVLITVPPTNGRYYTLNFLDLFGNATNISARTHGTDGGTYLIATTDWGGEVPDGAELFRVTQQYMWILMRVEVEDREELPAVRALQDSFTISPRLNSASSRPFPQPAEMDDPAAFLRVLDWIVEEAGVRIGEAALVHGFRGLGVGGPMSVEQALEDPVIAQAASRGFERANRFAETIKTQNGAMIGGWREPFDIGRYGYNYNYRAGVHSLGLGANVRLENYAYTTFIDADGNMLDGSEGAYSLKLDSVPPSEFFWSVTVYDRTTQELHPNTEDKYLVSSNTRGLVVSEDGSVTITFSRDGSGPNAISIPAGPFYLALRAQGPSREMREGIWRPSPVRLIAGTE</sequence>
<protein>
    <submittedName>
        <fullName evidence="4">Uncharacterized conserved protein</fullName>
    </submittedName>
</protein>
<evidence type="ECO:0000313" key="4">
    <source>
        <dbReference type="EMBL" id="SMQ69322.1"/>
    </source>
</evidence>
<dbReference type="InterPro" id="IPR037049">
    <property type="entry name" value="DUF1214_C_sf"/>
</dbReference>
<feature type="domain" description="DUF1254" evidence="3">
    <location>
        <begin position="94"/>
        <end position="223"/>
    </location>
</feature>
<keyword evidence="1" id="KW-0732">Signal</keyword>
<dbReference type="InterPro" id="IPR010621">
    <property type="entry name" value="DUF1214"/>
</dbReference>
<accession>A0A1Y6F994</accession>
<dbReference type="PANTHER" id="PTHR36509:SF2">
    <property type="entry name" value="BLL3101 PROTEIN"/>
    <property type="match status" value="1"/>
</dbReference>
<evidence type="ECO:0000259" key="2">
    <source>
        <dbReference type="Pfam" id="PF06742"/>
    </source>
</evidence>
<keyword evidence="5" id="KW-1185">Reference proteome</keyword>
<gene>
    <name evidence="4" type="ORF">SAMN06297468_1525</name>
</gene>
<dbReference type="OrthoDB" id="9777345at2"/>
<evidence type="ECO:0000256" key="1">
    <source>
        <dbReference type="SAM" id="SignalP"/>
    </source>
</evidence>
<dbReference type="SUPFAM" id="SSF160935">
    <property type="entry name" value="VPA0735-like"/>
    <property type="match status" value="1"/>
</dbReference>
<organism evidence="4 5">
    <name type="scientific">Altererythrobacter xiamenensis</name>
    <dbReference type="NCBI Taxonomy" id="1316679"/>
    <lineage>
        <taxon>Bacteria</taxon>
        <taxon>Pseudomonadati</taxon>
        <taxon>Pseudomonadota</taxon>
        <taxon>Alphaproteobacteria</taxon>
        <taxon>Sphingomonadales</taxon>
        <taxon>Erythrobacteraceae</taxon>
        <taxon>Altererythrobacter</taxon>
    </lineage>
</organism>
<feature type="domain" description="DUF1214" evidence="2">
    <location>
        <begin position="351"/>
        <end position="453"/>
    </location>
</feature>
<dbReference type="EMBL" id="FXWG01000002">
    <property type="protein sequence ID" value="SMQ69322.1"/>
    <property type="molecule type" value="Genomic_DNA"/>
</dbReference>
<name>A0A1Y6F994_9SPHN</name>
<dbReference type="PANTHER" id="PTHR36509">
    <property type="entry name" value="BLL3101 PROTEIN"/>
    <property type="match status" value="1"/>
</dbReference>
<proteinExistence type="predicted"/>
<dbReference type="Gene3D" id="2.60.120.600">
    <property type="entry name" value="Domain of unknown function DUF1214, C-terminal domain"/>
    <property type="match status" value="1"/>
</dbReference>
<feature type="chain" id="PRO_5012350988" evidence="1">
    <location>
        <begin position="26"/>
        <end position="473"/>
    </location>
</feature>
<feature type="signal peptide" evidence="1">
    <location>
        <begin position="1"/>
        <end position="25"/>
    </location>
</feature>
<dbReference type="Proteomes" id="UP000194420">
    <property type="component" value="Unassembled WGS sequence"/>
</dbReference>
<dbReference type="AlphaFoldDB" id="A0A1Y6F994"/>
<dbReference type="Pfam" id="PF06863">
    <property type="entry name" value="DUF1254"/>
    <property type="match status" value="1"/>
</dbReference>
<evidence type="ECO:0000259" key="3">
    <source>
        <dbReference type="Pfam" id="PF06863"/>
    </source>
</evidence>
<reference evidence="5" key="1">
    <citation type="submission" date="2017-04" db="EMBL/GenBank/DDBJ databases">
        <authorList>
            <person name="Varghese N."/>
            <person name="Submissions S."/>
        </authorList>
    </citation>
    <scope>NUCLEOTIDE SEQUENCE [LARGE SCALE GENOMIC DNA]</scope>
</reference>
<dbReference type="Gene3D" id="2.60.40.1610">
    <property type="entry name" value="Domain of unknown function DUF1254"/>
    <property type="match status" value="1"/>
</dbReference>
<dbReference type="RefSeq" id="WP_086437428.1">
    <property type="nucleotide sequence ID" value="NZ_FXWG01000002.1"/>
</dbReference>
<dbReference type="InterPro" id="IPR037050">
    <property type="entry name" value="DUF1254_sf"/>
</dbReference>
<evidence type="ECO:0000313" key="5">
    <source>
        <dbReference type="Proteomes" id="UP000194420"/>
    </source>
</evidence>
<dbReference type="Pfam" id="PF06742">
    <property type="entry name" value="DUF1214"/>
    <property type="match status" value="1"/>
</dbReference>
<dbReference type="InterPro" id="IPR010679">
    <property type="entry name" value="DUF1254"/>
</dbReference>